<feature type="compositionally biased region" description="Basic and acidic residues" evidence="2">
    <location>
        <begin position="178"/>
        <end position="200"/>
    </location>
</feature>
<dbReference type="EMBL" id="SPOF01000039">
    <property type="protein sequence ID" value="TIB09662.1"/>
    <property type="molecule type" value="Genomic_DNA"/>
</dbReference>
<dbReference type="PROSITE" id="PS50114">
    <property type="entry name" value="GATA_ZN_FINGER_2"/>
    <property type="match status" value="1"/>
</dbReference>
<keyword evidence="1" id="KW-0479">Metal-binding</keyword>
<feature type="region of interest" description="Disordered" evidence="2">
    <location>
        <begin position="408"/>
        <end position="538"/>
    </location>
</feature>
<gene>
    <name evidence="4" type="ORF">E3P90_03206</name>
</gene>
<feature type="compositionally biased region" description="Low complexity" evidence="2">
    <location>
        <begin position="474"/>
        <end position="494"/>
    </location>
</feature>
<dbReference type="CDD" id="cd00202">
    <property type="entry name" value="ZnF_GATA"/>
    <property type="match status" value="1"/>
</dbReference>
<keyword evidence="1" id="KW-0862">Zinc</keyword>
<proteinExistence type="predicted"/>
<sequence>MAGRPSKKARIVKTLEANIVYTILPSSHTFMSRTQAIEVEVVQNNFGSFGRCSLRDCLTQACVTSPELLDDYTLHAMNAYESEKISTVEHQPVFAIEGAVKRCLSDQTKLIIGTLEQGDPFEDDGDVLKVVLRFQKNNTPTQYLPKQSTSSSVSNGRGRPRKRAPSTPPSRRVSSSHIKKEKERDSNKDRDRERESHVAKKIEKNQEQCVICGTTDTSAWRFVGEPSSATGRVRACNSCGLYWKKNNSMRPEALWRAEEEKKELNKGTKSRRKISTHSRRDENVNVHTGDGSPVRRSFSVSQSQSSQALTQTQMRHSAHDSYPPKRTKTALSGLGNVLGDLGANKLNKRDNLLKAPPRKEAEPGFKIPTGPYTSPPRKTAYNNEYLQDILNSSPGTMLKHVFSEADVDAKEQDKNSSRYNSVDNLGSFPLQQEHTQNPSPLKWAMSSEAEDDDDDTTVVVGDASARKNSNAATPFDFSKLPPSSPPDSSEFVSPVNGKKNDVVLHLPGFEKSSSTREDEDEIDELASSPPDSAKRSKYGNLDELFQLISKKGNDDSPFIVDSPPEEPYPV</sequence>
<feature type="compositionally biased region" description="Polar residues" evidence="2">
    <location>
        <begin position="139"/>
        <end position="155"/>
    </location>
</feature>
<feature type="region of interest" description="Disordered" evidence="2">
    <location>
        <begin position="139"/>
        <end position="200"/>
    </location>
</feature>
<evidence type="ECO:0000313" key="5">
    <source>
        <dbReference type="Proteomes" id="UP000306954"/>
    </source>
</evidence>
<dbReference type="SMART" id="SM00401">
    <property type="entry name" value="ZnF_GATA"/>
    <property type="match status" value="1"/>
</dbReference>
<feature type="region of interest" description="Disordered" evidence="2">
    <location>
        <begin position="264"/>
        <end position="326"/>
    </location>
</feature>
<feature type="compositionally biased region" description="Low complexity" evidence="2">
    <location>
        <begin position="292"/>
        <end position="307"/>
    </location>
</feature>
<dbReference type="Proteomes" id="UP000306954">
    <property type="component" value="Unassembled WGS sequence"/>
</dbReference>
<dbReference type="GO" id="GO:0006355">
    <property type="term" value="P:regulation of DNA-templated transcription"/>
    <property type="evidence" value="ECO:0007669"/>
    <property type="project" value="InterPro"/>
</dbReference>
<dbReference type="InterPro" id="IPR013088">
    <property type="entry name" value="Znf_NHR/GATA"/>
</dbReference>
<name>A0A4T0H392_WALIC</name>
<feature type="compositionally biased region" description="Basic residues" evidence="2">
    <location>
        <begin position="268"/>
        <end position="277"/>
    </location>
</feature>
<dbReference type="GO" id="GO:0008270">
    <property type="term" value="F:zinc ion binding"/>
    <property type="evidence" value="ECO:0007669"/>
    <property type="project" value="UniProtKB-KW"/>
</dbReference>
<organism evidence="4 5">
    <name type="scientific">Wallemia ichthyophaga</name>
    <dbReference type="NCBI Taxonomy" id="245174"/>
    <lineage>
        <taxon>Eukaryota</taxon>
        <taxon>Fungi</taxon>
        <taxon>Dikarya</taxon>
        <taxon>Basidiomycota</taxon>
        <taxon>Wallemiomycotina</taxon>
        <taxon>Wallemiomycetes</taxon>
        <taxon>Wallemiales</taxon>
        <taxon>Wallemiaceae</taxon>
        <taxon>Wallemia</taxon>
    </lineage>
</organism>
<feature type="region of interest" description="Disordered" evidence="2">
    <location>
        <begin position="354"/>
        <end position="377"/>
    </location>
</feature>
<comment type="caution">
    <text evidence="4">The sequence shown here is derived from an EMBL/GenBank/DDBJ whole genome shotgun (WGS) entry which is preliminary data.</text>
</comment>
<accession>A0A4T0H392</accession>
<dbReference type="InterPro" id="IPR000679">
    <property type="entry name" value="Znf_GATA"/>
</dbReference>
<feature type="compositionally biased region" description="Basic and acidic residues" evidence="2">
    <location>
        <begin position="354"/>
        <end position="363"/>
    </location>
</feature>
<feature type="compositionally biased region" description="Polar residues" evidence="2">
    <location>
        <begin position="417"/>
        <end position="439"/>
    </location>
</feature>
<evidence type="ECO:0000259" key="3">
    <source>
        <dbReference type="PROSITE" id="PS50114"/>
    </source>
</evidence>
<dbReference type="Gene3D" id="3.30.50.10">
    <property type="entry name" value="Erythroid Transcription Factor GATA-1, subunit A"/>
    <property type="match status" value="1"/>
</dbReference>
<evidence type="ECO:0000256" key="2">
    <source>
        <dbReference type="SAM" id="MobiDB-lite"/>
    </source>
</evidence>
<dbReference type="SUPFAM" id="SSF57716">
    <property type="entry name" value="Glucocorticoid receptor-like (DNA-binding domain)"/>
    <property type="match status" value="1"/>
</dbReference>
<dbReference type="AlphaFoldDB" id="A0A4T0H392"/>
<evidence type="ECO:0000256" key="1">
    <source>
        <dbReference type="PROSITE-ProRule" id="PRU00094"/>
    </source>
</evidence>
<reference evidence="4 5" key="1">
    <citation type="submission" date="2019-03" db="EMBL/GenBank/DDBJ databases">
        <title>Sequencing 23 genomes of Wallemia ichthyophaga.</title>
        <authorList>
            <person name="Gostincar C."/>
        </authorList>
    </citation>
    <scope>NUCLEOTIDE SEQUENCE [LARGE SCALE GENOMIC DNA]</scope>
    <source>
        <strain evidence="4 5">EXF-8621</strain>
    </source>
</reference>
<feature type="domain" description="GATA-type" evidence="3">
    <location>
        <begin position="203"/>
        <end position="271"/>
    </location>
</feature>
<evidence type="ECO:0000313" key="4">
    <source>
        <dbReference type="EMBL" id="TIB09662.1"/>
    </source>
</evidence>
<keyword evidence="1" id="KW-0863">Zinc-finger</keyword>
<dbReference type="GO" id="GO:0043565">
    <property type="term" value="F:sequence-specific DNA binding"/>
    <property type="evidence" value="ECO:0007669"/>
    <property type="project" value="InterPro"/>
</dbReference>
<protein>
    <recommendedName>
        <fullName evidence="3">GATA-type domain-containing protein</fullName>
    </recommendedName>
</protein>
<dbReference type="Pfam" id="PF00320">
    <property type="entry name" value="GATA"/>
    <property type="match status" value="1"/>
</dbReference>